<dbReference type="PANTHER" id="PTHR22798:SF0">
    <property type="entry name" value="MALIGNANT T-CELL-AMPLIFIED SEQUENCE 1"/>
    <property type="match status" value="1"/>
</dbReference>
<reference evidence="6 7" key="1">
    <citation type="submission" date="2021-06" db="EMBL/GenBank/DDBJ databases">
        <title>Caerostris extrusa draft genome.</title>
        <authorList>
            <person name="Kono N."/>
            <person name="Arakawa K."/>
        </authorList>
    </citation>
    <scope>NUCLEOTIDE SEQUENCE [LARGE SCALE GENOMIC DNA]</scope>
</reference>
<dbReference type="AlphaFoldDB" id="A0AAV4P864"/>
<dbReference type="Gene3D" id="3.10.400.20">
    <property type="match status" value="1"/>
</dbReference>
<dbReference type="GO" id="GO:0001731">
    <property type="term" value="P:formation of translation preinitiation complex"/>
    <property type="evidence" value="ECO:0007669"/>
    <property type="project" value="TreeGrafter"/>
</dbReference>
<dbReference type="Pfam" id="PF17832">
    <property type="entry name" value="Pre-PUA"/>
    <property type="match status" value="1"/>
</dbReference>
<dbReference type="InterPro" id="IPR041366">
    <property type="entry name" value="Pre-PUA"/>
</dbReference>
<evidence type="ECO:0000313" key="7">
    <source>
        <dbReference type="Proteomes" id="UP001054945"/>
    </source>
</evidence>
<evidence type="ECO:0000256" key="1">
    <source>
        <dbReference type="ARBA" id="ARBA00004496"/>
    </source>
</evidence>
<keyword evidence="3 4" id="KW-0963">Cytoplasm</keyword>
<evidence type="ECO:0000313" key="6">
    <source>
        <dbReference type="EMBL" id="GIX91317.1"/>
    </source>
</evidence>
<dbReference type="Proteomes" id="UP001054945">
    <property type="component" value="Unassembled WGS sequence"/>
</dbReference>
<dbReference type="SMART" id="SM00359">
    <property type="entry name" value="PUA"/>
    <property type="match status" value="1"/>
</dbReference>
<dbReference type="InterPro" id="IPR016437">
    <property type="entry name" value="MCT-1/Tma20"/>
</dbReference>
<dbReference type="PANTHER" id="PTHR22798">
    <property type="entry name" value="MCT-1 PROTEIN"/>
    <property type="match status" value="1"/>
</dbReference>
<gene>
    <name evidence="6" type="primary">mcts1</name>
    <name evidence="6" type="ORF">CEXT_274381</name>
</gene>
<dbReference type="NCBIfam" id="TIGR00451">
    <property type="entry name" value="unchar_dom_2"/>
    <property type="match status" value="1"/>
</dbReference>
<comment type="similarity">
    <text evidence="2">Belongs to the MCTS1 family.</text>
</comment>
<dbReference type="InterPro" id="IPR015947">
    <property type="entry name" value="PUA-like_sf"/>
</dbReference>
<protein>
    <submittedName>
        <fullName evidence="6">Malignant T-cell-amplified sequence 1</fullName>
    </submittedName>
</protein>
<evidence type="ECO:0000256" key="3">
    <source>
        <dbReference type="ARBA" id="ARBA00022490"/>
    </source>
</evidence>
<feature type="domain" description="PUA" evidence="5">
    <location>
        <begin position="95"/>
        <end position="174"/>
    </location>
</feature>
<dbReference type="CDD" id="cd11609">
    <property type="entry name" value="MCT1_N"/>
    <property type="match status" value="1"/>
</dbReference>
<evidence type="ECO:0000259" key="5">
    <source>
        <dbReference type="SMART" id="SM00359"/>
    </source>
</evidence>
<dbReference type="GO" id="GO:0002188">
    <property type="term" value="P:translation reinitiation"/>
    <property type="evidence" value="ECO:0007669"/>
    <property type="project" value="UniProtKB-ARBA"/>
</dbReference>
<evidence type="ECO:0000256" key="4">
    <source>
        <dbReference type="PIRNR" id="PIRNR005067"/>
    </source>
</evidence>
<name>A0AAV4P864_CAEEX</name>
<dbReference type="GO" id="GO:0005737">
    <property type="term" value="C:cytoplasm"/>
    <property type="evidence" value="ECO:0007669"/>
    <property type="project" value="UniProtKB-SubCell"/>
</dbReference>
<accession>A0AAV4P864</accession>
<dbReference type="PIRSF" id="PIRSF005067">
    <property type="entry name" value="Tma_RNA-bind_prd"/>
    <property type="match status" value="1"/>
</dbReference>
<dbReference type="SUPFAM" id="SSF88697">
    <property type="entry name" value="PUA domain-like"/>
    <property type="match status" value="1"/>
</dbReference>
<dbReference type="EMBL" id="BPLR01021574">
    <property type="protein sequence ID" value="GIX91317.1"/>
    <property type="molecule type" value="Genomic_DNA"/>
</dbReference>
<dbReference type="CDD" id="cd21155">
    <property type="entry name" value="PUA_MCTS-1-like"/>
    <property type="match status" value="1"/>
</dbReference>
<evidence type="ECO:0000256" key="2">
    <source>
        <dbReference type="ARBA" id="ARBA00008955"/>
    </source>
</evidence>
<comment type="caution">
    <text evidence="6">The sequence shown here is derived from an EMBL/GenBank/DDBJ whole genome shotgun (WGS) entry which is preliminary data.</text>
</comment>
<dbReference type="Pfam" id="PF01472">
    <property type="entry name" value="PUA"/>
    <property type="match status" value="1"/>
</dbReference>
<dbReference type="FunFam" id="3.10.400.20:FF:000001">
    <property type="entry name" value="Malignant T-cell-amplified sequence 1"/>
    <property type="match status" value="1"/>
</dbReference>
<organism evidence="6 7">
    <name type="scientific">Caerostris extrusa</name>
    <name type="common">Bark spider</name>
    <name type="synonym">Caerostris bankana</name>
    <dbReference type="NCBI Taxonomy" id="172846"/>
    <lineage>
        <taxon>Eukaryota</taxon>
        <taxon>Metazoa</taxon>
        <taxon>Ecdysozoa</taxon>
        <taxon>Arthropoda</taxon>
        <taxon>Chelicerata</taxon>
        <taxon>Arachnida</taxon>
        <taxon>Araneae</taxon>
        <taxon>Araneomorphae</taxon>
        <taxon>Entelegynae</taxon>
        <taxon>Araneoidea</taxon>
        <taxon>Araneidae</taxon>
        <taxon>Caerostris</taxon>
    </lineage>
</organism>
<keyword evidence="7" id="KW-1185">Reference proteome</keyword>
<proteinExistence type="inferred from homology"/>
<comment type="subcellular location">
    <subcellularLocation>
        <location evidence="1 4">Cytoplasm</location>
    </subcellularLocation>
</comment>
<dbReference type="InterPro" id="IPR002478">
    <property type="entry name" value="PUA"/>
</dbReference>
<dbReference type="InterPro" id="IPR004521">
    <property type="entry name" value="Uncharacterised_CHP00451"/>
</dbReference>
<dbReference type="GO" id="GO:0003723">
    <property type="term" value="F:RNA binding"/>
    <property type="evidence" value="ECO:0007669"/>
    <property type="project" value="InterPro"/>
</dbReference>
<sequence length="184" mass="20675">MFLFSRFDEKDHVSGVTQLKSSVQKGIRTKLLEQFPYLEDYASQILPKKENLRVVKCHDHIEIIVGANGESLFFRQREGPYFPTLRLLHKYPFIYVVEQVDRGAIRFVLSGANIMCPGLTSPGAKMTPVPKDTVVAIMAEGKEHALAVGLTSMTTDDIAKVNKGIGVENIHYLNDGLWQMKPVK</sequence>
<dbReference type="PROSITE" id="PS50890">
    <property type="entry name" value="PUA"/>
    <property type="match status" value="1"/>
</dbReference>